<reference evidence="3 4" key="1">
    <citation type="submission" date="2018-11" db="EMBL/GenBank/DDBJ databases">
        <title>Sequencing the genomes of 1000 actinobacteria strains.</title>
        <authorList>
            <person name="Klenk H.-P."/>
        </authorList>
    </citation>
    <scope>NUCLEOTIDE SEQUENCE [LARGE SCALE GENOMIC DNA]</scope>
    <source>
        <strain evidence="3 4">DSM 14418</strain>
    </source>
</reference>
<dbReference type="PANTHER" id="PTHR10566:SF113">
    <property type="entry name" value="PROTEIN ACTIVITY OF BC1 COMPLEX KINASE 7, CHLOROPLASTIC"/>
    <property type="match status" value="1"/>
</dbReference>
<comment type="caution">
    <text evidence="3">The sequence shown here is derived from an EMBL/GenBank/DDBJ whole genome shotgun (WGS) entry which is preliminary data.</text>
</comment>
<dbReference type="SUPFAM" id="SSF56112">
    <property type="entry name" value="Protein kinase-like (PK-like)"/>
    <property type="match status" value="1"/>
</dbReference>
<comment type="similarity">
    <text evidence="1">Belongs to the protein kinase superfamily. ADCK protein kinase family.</text>
</comment>
<dbReference type="EMBL" id="RKRA01000001">
    <property type="protein sequence ID" value="RPF28272.1"/>
    <property type="molecule type" value="Genomic_DNA"/>
</dbReference>
<evidence type="ECO:0000259" key="2">
    <source>
        <dbReference type="Pfam" id="PF03109"/>
    </source>
</evidence>
<evidence type="ECO:0000256" key="1">
    <source>
        <dbReference type="ARBA" id="ARBA00009670"/>
    </source>
</evidence>
<keyword evidence="3" id="KW-0830">Ubiquinone</keyword>
<dbReference type="CDD" id="cd05121">
    <property type="entry name" value="ABC1_ADCK3-like"/>
    <property type="match status" value="1"/>
</dbReference>
<dbReference type="AlphaFoldDB" id="A0A3N4ZS24"/>
<dbReference type="InterPro" id="IPR011009">
    <property type="entry name" value="Kinase-like_dom_sf"/>
</dbReference>
<keyword evidence="4" id="KW-1185">Reference proteome</keyword>
<evidence type="ECO:0000313" key="3">
    <source>
        <dbReference type="EMBL" id="RPF28272.1"/>
    </source>
</evidence>
<dbReference type="Pfam" id="PF03109">
    <property type="entry name" value="ABC1"/>
    <property type="match status" value="1"/>
</dbReference>
<dbReference type="InterPro" id="IPR050154">
    <property type="entry name" value="UbiB_kinase"/>
</dbReference>
<proteinExistence type="inferred from homology"/>
<dbReference type="RefSeq" id="WP_123918387.1">
    <property type="nucleotide sequence ID" value="NZ_RKRA01000001.1"/>
</dbReference>
<dbReference type="OrthoDB" id="9795390at2"/>
<feature type="domain" description="ABC1 atypical kinase-like" evidence="2">
    <location>
        <begin position="89"/>
        <end position="328"/>
    </location>
</feature>
<dbReference type="InterPro" id="IPR004147">
    <property type="entry name" value="ABC1_dom"/>
</dbReference>
<protein>
    <submittedName>
        <fullName evidence="3">Ubiquinone biosynthesis protein</fullName>
    </submittedName>
</protein>
<evidence type="ECO:0000313" key="4">
    <source>
        <dbReference type="Proteomes" id="UP000280726"/>
    </source>
</evidence>
<dbReference type="Proteomes" id="UP000280726">
    <property type="component" value="Unassembled WGS sequence"/>
</dbReference>
<accession>A0A3N4ZS24</accession>
<gene>
    <name evidence="3" type="ORF">EDD32_2795</name>
</gene>
<organism evidence="3 4">
    <name type="scientific">Georgenia muralis</name>
    <dbReference type="NCBI Taxonomy" id="154117"/>
    <lineage>
        <taxon>Bacteria</taxon>
        <taxon>Bacillati</taxon>
        <taxon>Actinomycetota</taxon>
        <taxon>Actinomycetes</taxon>
        <taxon>Micrococcales</taxon>
        <taxon>Bogoriellaceae</taxon>
        <taxon>Georgenia</taxon>
    </lineage>
</organism>
<sequence length="550" mass="59313">MSPRTQRYREIVEILSVHGFGFAVGAMGMTGRFPFRRGLPGHQRGRTYAQPEHLRLALEELGPTFVKIGQILSTRADLLPPDYLTEVARLQDDVAPVPVAVVLETITEELGAVTIFDTLDRDPLASASIGQAHAATVAGARVVVKVRRPGVVAVVTEDLELLQDLAVRANRHWEVARDHDVVGIAQEFAATLRNELDYLREGRNAERFAAAFAADPAVHIPAVLWEMTTSRVLTLERIEGVKIDDVDALVAAGIDRPALARRAAGVLCKMVFEDGFFHADPHPGNFFVEVDGRLGIIDFGMVGEIDDALRANLGDLLVAVMSSDVDGATDAVLHLNLSGGTVDRAALRADVGRLVKSFSSRSLADFPVTAVINDLLVTLRRHHLRMPADLALLFKTLIMAEGLGERLDPDFRLVDVLAPYAERLVSQRFSADALTRLITELTHDLRSAGAGVPRALRGLVEALEQGSVEGRGRAEELRTVLDQVDRVGNRIVAGVVAAAVVDGLGRTVFTAPDRWSALRGLMVLAEAGGLAALAAYLARTAPRDPGRSGT</sequence>
<dbReference type="PANTHER" id="PTHR10566">
    <property type="entry name" value="CHAPERONE-ACTIVITY OF BC1 COMPLEX CABC1 -RELATED"/>
    <property type="match status" value="1"/>
</dbReference>
<name>A0A3N4ZS24_9MICO</name>